<keyword evidence="5" id="KW-1185">Reference proteome</keyword>
<dbReference type="AlphaFoldDB" id="A0A6F8XQU0"/>
<dbReference type="InterPro" id="IPR013658">
    <property type="entry name" value="SGL"/>
</dbReference>
<comment type="similarity">
    <text evidence="1">Belongs to the SMP-30/CGR1 family.</text>
</comment>
<reference evidence="4 5" key="2">
    <citation type="submission" date="2020-03" db="EMBL/GenBank/DDBJ databases">
        <authorList>
            <person name="Ichikawa N."/>
            <person name="Kimura A."/>
            <person name="Kitahashi Y."/>
            <person name="Uohara A."/>
        </authorList>
    </citation>
    <scope>NUCLEOTIDE SEQUENCE [LARGE SCALE GENOMIC DNA]</scope>
    <source>
        <strain evidence="4 5">NBRC 107702</strain>
    </source>
</reference>
<evidence type="ECO:0000259" key="3">
    <source>
        <dbReference type="Pfam" id="PF08450"/>
    </source>
</evidence>
<sequence>MLNVAAATREIDDLLDRGASFRRLGGGFAFTEGPVWDAATASLLFGDIRFDGRYRWSEANGVELLARPNFIGNGMVFDHAGDLLVCEHVTSCVVRIRRNGDRHIVAYHYGGRYLNIPEPCVGAGPAVTRWPGLPRPSARAACTPRCGGSR</sequence>
<dbReference type="GO" id="GO:0016787">
    <property type="term" value="F:hydrolase activity"/>
    <property type="evidence" value="ECO:0007669"/>
    <property type="project" value="UniProtKB-KW"/>
</dbReference>
<evidence type="ECO:0000256" key="1">
    <source>
        <dbReference type="ARBA" id="ARBA00008853"/>
    </source>
</evidence>
<dbReference type="SUPFAM" id="SSF63829">
    <property type="entry name" value="Calcium-dependent phosphotriesterase"/>
    <property type="match status" value="1"/>
</dbReference>
<dbReference type="InterPro" id="IPR051262">
    <property type="entry name" value="SMP-30/CGR1_Lactonase"/>
</dbReference>
<evidence type="ECO:0000256" key="2">
    <source>
        <dbReference type="ARBA" id="ARBA00022801"/>
    </source>
</evidence>
<dbReference type="Pfam" id="PF08450">
    <property type="entry name" value="SGL"/>
    <property type="match status" value="1"/>
</dbReference>
<dbReference type="KEGG" id="pfla:Pflav_026140"/>
<feature type="domain" description="SMP-30/Gluconolactonase/LRE-like region" evidence="3">
    <location>
        <begin position="30"/>
        <end position="107"/>
    </location>
</feature>
<evidence type="ECO:0000313" key="4">
    <source>
        <dbReference type="EMBL" id="BCB76204.1"/>
    </source>
</evidence>
<name>A0A6F8XQU0_9ACTN</name>
<accession>A0A6F8XQU0</accession>
<dbReference type="EMBL" id="AP022870">
    <property type="protein sequence ID" value="BCB76204.1"/>
    <property type="molecule type" value="Genomic_DNA"/>
</dbReference>
<dbReference type="Proteomes" id="UP000502508">
    <property type="component" value="Chromosome"/>
</dbReference>
<dbReference type="PANTHER" id="PTHR47572">
    <property type="entry name" value="LIPOPROTEIN-RELATED"/>
    <property type="match status" value="1"/>
</dbReference>
<keyword evidence="2" id="KW-0378">Hydrolase</keyword>
<evidence type="ECO:0000313" key="5">
    <source>
        <dbReference type="Proteomes" id="UP000502508"/>
    </source>
</evidence>
<proteinExistence type="inferred from homology"/>
<dbReference type="PANTHER" id="PTHR47572:SF4">
    <property type="entry name" value="LACTONASE DRP35"/>
    <property type="match status" value="1"/>
</dbReference>
<reference evidence="4 5" key="1">
    <citation type="submission" date="2020-03" db="EMBL/GenBank/DDBJ databases">
        <title>Whole genome shotgun sequence of Phytohabitans flavus NBRC 107702.</title>
        <authorList>
            <person name="Komaki H."/>
            <person name="Tamura T."/>
        </authorList>
    </citation>
    <scope>NUCLEOTIDE SEQUENCE [LARGE SCALE GENOMIC DNA]</scope>
    <source>
        <strain evidence="4 5">NBRC 107702</strain>
    </source>
</reference>
<organism evidence="4 5">
    <name type="scientific">Phytohabitans flavus</name>
    <dbReference type="NCBI Taxonomy" id="1076124"/>
    <lineage>
        <taxon>Bacteria</taxon>
        <taxon>Bacillati</taxon>
        <taxon>Actinomycetota</taxon>
        <taxon>Actinomycetes</taxon>
        <taxon>Micromonosporales</taxon>
        <taxon>Micromonosporaceae</taxon>
    </lineage>
</organism>
<dbReference type="RefSeq" id="WP_173036310.1">
    <property type="nucleotide sequence ID" value="NZ_JBHTHL010000001.1"/>
</dbReference>
<protein>
    <recommendedName>
        <fullName evidence="3">SMP-30/Gluconolactonase/LRE-like region domain-containing protein</fullName>
    </recommendedName>
</protein>
<dbReference type="InterPro" id="IPR011042">
    <property type="entry name" value="6-blade_b-propeller_TolB-like"/>
</dbReference>
<dbReference type="Gene3D" id="2.120.10.30">
    <property type="entry name" value="TolB, C-terminal domain"/>
    <property type="match status" value="1"/>
</dbReference>
<gene>
    <name evidence="4" type="ORF">Pflav_026140</name>
</gene>